<evidence type="ECO:0000313" key="7">
    <source>
        <dbReference type="EMBL" id="CAF1039958.1"/>
    </source>
</evidence>
<evidence type="ECO:0000256" key="5">
    <source>
        <dbReference type="SAM" id="SignalP"/>
    </source>
</evidence>
<feature type="transmembrane region" description="Helical" evidence="4">
    <location>
        <begin position="729"/>
        <end position="749"/>
    </location>
</feature>
<dbReference type="InterPro" id="IPR002018">
    <property type="entry name" value="CarbesteraseB"/>
</dbReference>
<dbReference type="Pfam" id="PF00135">
    <property type="entry name" value="COesterase"/>
    <property type="match status" value="1"/>
</dbReference>
<dbReference type="PROSITE" id="PS00122">
    <property type="entry name" value="CARBOXYLESTERASE_B_1"/>
    <property type="match status" value="1"/>
</dbReference>
<dbReference type="OrthoDB" id="19653at2759"/>
<sequence length="773" mass="89840">MYNGSIYTVLCFLLLRVVPLQLTSAVILYPPFERIVDQLVLNSTLPTCTLATCRKTLTQANFSTVDITHESLLKLSGYEKHSQKTKPSAGPYLISSTGIYRGRRIRYSQNRYIDQFLGIYYAETPLSLEKPVRKSFNYSLQNATKFSPYCMQSLLMTENLSYGSFIMQHNFHENCLSLNIYRADLRYGEKRKAIMLFSHGGSNQIGGGSLFDGSILASEGDIIVITMNFRLNYHGFLSSGDERIKGNYGLWDQLLAVEWIYENAHLFGGDPKRITLAGHSAGAGNAMLIPASRHCRGMIKRVISQSGTGLAAWSVNRQPMKLIERLSREFYCQYPDDNEMFECINRLLQDKNGDFYRLHLSLSIADDNPYPVIDNDFLDDSIENLIQSDIYENIDFLTGVTLNEGLYFAEYHIGHFYGDLNVQSASIGKRPSSRQKRSTSRHLPAIIPPDIIITGDQQNEENDYEDHDEEEYHDDQMSYDSRTHVEQILSYDPKMVLAQFSRIDYIERYIAANFQHGSCFLDETRKIYERPGKDNSTIRLKLYIDLVSDLMFNYHMVHSLNLRTQVPNRNTSNYAYVYAHWPTFKSRSLFRDHLKLLPQVIGHFAELDYVFGVPLARGYRRIHRNVNMSYYNFSNEEEEFSRQLIRYWSNFIKTGNPNQDSSLVVTDSQSEWKPYTANEHNYMFFELNNIRNERDYYSSMYSFWSQCFQIEANGRCTKSNLYTKMKRHFVPFSILFSSLLLIILVYLICKSYCKKEQYRTPNDLHQYPDFVTT</sequence>
<feature type="compositionally biased region" description="Acidic residues" evidence="3">
    <location>
        <begin position="458"/>
        <end position="473"/>
    </location>
</feature>
<dbReference type="PANTHER" id="PTHR43903">
    <property type="entry name" value="NEUROLIGIN"/>
    <property type="match status" value="1"/>
</dbReference>
<dbReference type="EMBL" id="CAJNOR010003812">
    <property type="protein sequence ID" value="CAF1449815.1"/>
    <property type="molecule type" value="Genomic_DNA"/>
</dbReference>
<dbReference type="Gene3D" id="3.40.50.1820">
    <property type="entry name" value="alpha/beta hydrolase"/>
    <property type="match status" value="1"/>
</dbReference>
<protein>
    <recommendedName>
        <fullName evidence="6">Carboxylesterase type B domain-containing protein</fullName>
    </recommendedName>
</protein>
<feature type="chain" id="PRO_5035687583" description="Carboxylesterase type B domain-containing protein" evidence="5">
    <location>
        <begin position="26"/>
        <end position="773"/>
    </location>
</feature>
<evidence type="ECO:0000313" key="8">
    <source>
        <dbReference type="EMBL" id="CAF1449815.1"/>
    </source>
</evidence>
<evidence type="ECO:0000256" key="1">
    <source>
        <dbReference type="ARBA" id="ARBA00005964"/>
    </source>
</evidence>
<keyword evidence="2" id="KW-0378">Hydrolase</keyword>
<name>A0A815PJX5_ADIRI</name>
<evidence type="ECO:0000256" key="3">
    <source>
        <dbReference type="SAM" id="MobiDB-lite"/>
    </source>
</evidence>
<dbReference type="GO" id="GO:0016787">
    <property type="term" value="F:hydrolase activity"/>
    <property type="evidence" value="ECO:0007669"/>
    <property type="project" value="UniProtKB-KW"/>
</dbReference>
<dbReference type="SUPFAM" id="SSF53474">
    <property type="entry name" value="alpha/beta-Hydrolases"/>
    <property type="match status" value="1"/>
</dbReference>
<dbReference type="Proteomes" id="UP000663852">
    <property type="component" value="Unassembled WGS sequence"/>
</dbReference>
<comment type="similarity">
    <text evidence="1">Belongs to the type-B carboxylesterase/lipase family.</text>
</comment>
<dbReference type="InterPro" id="IPR051093">
    <property type="entry name" value="Neuroligin/BSAL"/>
</dbReference>
<reference evidence="8" key="1">
    <citation type="submission" date="2021-02" db="EMBL/GenBank/DDBJ databases">
        <authorList>
            <person name="Nowell W R."/>
        </authorList>
    </citation>
    <scope>NUCLEOTIDE SEQUENCE</scope>
</reference>
<dbReference type="InterPro" id="IPR019826">
    <property type="entry name" value="Carboxylesterase_B_AS"/>
</dbReference>
<gene>
    <name evidence="7" type="ORF">EDS130_LOCUS16873</name>
    <name evidence="8" type="ORF">XAT740_LOCUS36808</name>
</gene>
<keyword evidence="4" id="KW-0812">Transmembrane</keyword>
<evidence type="ECO:0000259" key="6">
    <source>
        <dbReference type="Pfam" id="PF00135"/>
    </source>
</evidence>
<dbReference type="InterPro" id="IPR029058">
    <property type="entry name" value="AB_hydrolase_fold"/>
</dbReference>
<comment type="caution">
    <text evidence="8">The sequence shown here is derived from an EMBL/GenBank/DDBJ whole genome shotgun (WGS) entry which is preliminary data.</text>
</comment>
<evidence type="ECO:0000313" key="9">
    <source>
        <dbReference type="Proteomes" id="UP000663828"/>
    </source>
</evidence>
<feature type="signal peptide" evidence="5">
    <location>
        <begin position="1"/>
        <end position="25"/>
    </location>
</feature>
<evidence type="ECO:0000256" key="4">
    <source>
        <dbReference type="SAM" id="Phobius"/>
    </source>
</evidence>
<organism evidence="8 9">
    <name type="scientific">Adineta ricciae</name>
    <name type="common">Rotifer</name>
    <dbReference type="NCBI Taxonomy" id="249248"/>
    <lineage>
        <taxon>Eukaryota</taxon>
        <taxon>Metazoa</taxon>
        <taxon>Spiralia</taxon>
        <taxon>Gnathifera</taxon>
        <taxon>Rotifera</taxon>
        <taxon>Eurotatoria</taxon>
        <taxon>Bdelloidea</taxon>
        <taxon>Adinetida</taxon>
        <taxon>Adinetidae</taxon>
        <taxon>Adineta</taxon>
    </lineage>
</organism>
<feature type="domain" description="Carboxylesterase type B" evidence="6">
    <location>
        <begin position="96"/>
        <end position="704"/>
    </location>
</feature>
<accession>A0A815PJX5</accession>
<proteinExistence type="inferred from homology"/>
<keyword evidence="4" id="KW-0472">Membrane</keyword>
<keyword evidence="4" id="KW-1133">Transmembrane helix</keyword>
<evidence type="ECO:0000256" key="2">
    <source>
        <dbReference type="ARBA" id="ARBA00022801"/>
    </source>
</evidence>
<keyword evidence="9" id="KW-1185">Reference proteome</keyword>
<dbReference type="Proteomes" id="UP000663828">
    <property type="component" value="Unassembled WGS sequence"/>
</dbReference>
<dbReference type="EMBL" id="CAJNOJ010000074">
    <property type="protein sequence ID" value="CAF1039958.1"/>
    <property type="molecule type" value="Genomic_DNA"/>
</dbReference>
<keyword evidence="5" id="KW-0732">Signal</keyword>
<dbReference type="AlphaFoldDB" id="A0A815PJX5"/>
<feature type="region of interest" description="Disordered" evidence="3">
    <location>
        <begin position="454"/>
        <end position="478"/>
    </location>
</feature>